<feature type="compositionally biased region" description="Basic and acidic residues" evidence="1">
    <location>
        <begin position="173"/>
        <end position="182"/>
    </location>
</feature>
<dbReference type="Proteomes" id="UP000193144">
    <property type="component" value="Unassembled WGS sequence"/>
</dbReference>
<evidence type="ECO:0000313" key="3">
    <source>
        <dbReference type="EMBL" id="ORY06637.1"/>
    </source>
</evidence>
<proteinExistence type="predicted"/>
<feature type="region of interest" description="Disordered" evidence="1">
    <location>
        <begin position="20"/>
        <end position="54"/>
    </location>
</feature>
<comment type="caution">
    <text evidence="3">The sequence shown here is derived from an EMBL/GenBank/DDBJ whole genome shotgun (WGS) entry which is preliminary data.</text>
</comment>
<dbReference type="EMBL" id="MCFA01000115">
    <property type="protein sequence ID" value="ORY06637.1"/>
    <property type="molecule type" value="Genomic_DNA"/>
</dbReference>
<protein>
    <submittedName>
        <fullName evidence="3">Uncharacterized protein</fullName>
    </submittedName>
</protein>
<evidence type="ECO:0000256" key="1">
    <source>
        <dbReference type="SAM" id="MobiDB-lite"/>
    </source>
</evidence>
<feature type="chain" id="PRO_5012192252" evidence="2">
    <location>
        <begin position="17"/>
        <end position="195"/>
    </location>
</feature>
<reference evidence="3 4" key="1">
    <citation type="submission" date="2016-07" db="EMBL/GenBank/DDBJ databases">
        <title>Pervasive Adenine N6-methylation of Active Genes in Fungi.</title>
        <authorList>
            <consortium name="DOE Joint Genome Institute"/>
            <person name="Mondo S.J."/>
            <person name="Dannebaum R.O."/>
            <person name="Kuo R.C."/>
            <person name="Labutti K."/>
            <person name="Haridas S."/>
            <person name="Kuo A."/>
            <person name="Salamov A."/>
            <person name="Ahrendt S.R."/>
            <person name="Lipzen A."/>
            <person name="Sullivan W."/>
            <person name="Andreopoulos W.B."/>
            <person name="Clum A."/>
            <person name="Lindquist E."/>
            <person name="Daum C."/>
            <person name="Ramamoorthy G.K."/>
            <person name="Gryganskyi A."/>
            <person name="Culley D."/>
            <person name="Magnuson J.K."/>
            <person name="James T.Y."/>
            <person name="O'Malley M.A."/>
            <person name="Stajich J.E."/>
            <person name="Spatafora J.W."/>
            <person name="Visel A."/>
            <person name="Grigoriev I.V."/>
        </authorList>
    </citation>
    <scope>NUCLEOTIDE SEQUENCE [LARGE SCALE GENOMIC DNA]</scope>
    <source>
        <strain evidence="3 4">CBS 115471</strain>
    </source>
</reference>
<name>A0A1Y1Z9D9_9PLEO</name>
<accession>A0A1Y1Z9D9</accession>
<sequence length="195" mass="21200">MKFLLSPVILLPCASALPISTPDTQVSDRTNENLNTPQGYPESGISPFSDSNSQVQDFQPLRDICPVCRKCPSNRWCMYRPVPRPLWNPPSGVPNGVASTTEYPQHPSIEEVAQRPHRPTFHTNPMEGGEPAALTGPQLQDSEEAIPRPHRPKCHTNPMEGGEPAAPTGPQRQESEGVDVPHVEVGSLGITGMAQ</sequence>
<dbReference type="AlphaFoldDB" id="A0A1Y1Z9D9"/>
<feature type="region of interest" description="Disordered" evidence="1">
    <location>
        <begin position="118"/>
        <end position="195"/>
    </location>
</feature>
<feature type="compositionally biased region" description="Polar residues" evidence="1">
    <location>
        <begin position="21"/>
        <end position="38"/>
    </location>
</feature>
<gene>
    <name evidence="3" type="ORF">BCR34DRAFT_590531</name>
</gene>
<evidence type="ECO:0000256" key="2">
    <source>
        <dbReference type="SAM" id="SignalP"/>
    </source>
</evidence>
<keyword evidence="2" id="KW-0732">Signal</keyword>
<keyword evidence="4" id="KW-1185">Reference proteome</keyword>
<evidence type="ECO:0000313" key="4">
    <source>
        <dbReference type="Proteomes" id="UP000193144"/>
    </source>
</evidence>
<feature type="signal peptide" evidence="2">
    <location>
        <begin position="1"/>
        <end position="16"/>
    </location>
</feature>
<organism evidence="3 4">
    <name type="scientific">Clohesyomyces aquaticus</name>
    <dbReference type="NCBI Taxonomy" id="1231657"/>
    <lineage>
        <taxon>Eukaryota</taxon>
        <taxon>Fungi</taxon>
        <taxon>Dikarya</taxon>
        <taxon>Ascomycota</taxon>
        <taxon>Pezizomycotina</taxon>
        <taxon>Dothideomycetes</taxon>
        <taxon>Pleosporomycetidae</taxon>
        <taxon>Pleosporales</taxon>
        <taxon>Lindgomycetaceae</taxon>
        <taxon>Clohesyomyces</taxon>
    </lineage>
</organism>